<accession>A0A6J6SBN1</accession>
<evidence type="ECO:0000256" key="1">
    <source>
        <dbReference type="SAM" id="Phobius"/>
    </source>
</evidence>
<evidence type="ECO:0000259" key="2">
    <source>
        <dbReference type="SMART" id="SM00563"/>
    </source>
</evidence>
<dbReference type="AlphaFoldDB" id="A0A6J6SBN1"/>
<feature type="transmembrane region" description="Helical" evidence="1">
    <location>
        <begin position="16"/>
        <end position="36"/>
    </location>
</feature>
<evidence type="ECO:0000313" key="4">
    <source>
        <dbReference type="EMBL" id="CAB4836296.1"/>
    </source>
</evidence>
<dbReference type="SUPFAM" id="SSF69593">
    <property type="entry name" value="Glycerol-3-phosphate (1)-acyltransferase"/>
    <property type="match status" value="1"/>
</dbReference>
<dbReference type="CDD" id="cd07990">
    <property type="entry name" value="LPLAT_LCLAT1-like"/>
    <property type="match status" value="1"/>
</dbReference>
<dbReference type="PANTHER" id="PTHR10983">
    <property type="entry name" value="1-ACYLGLYCEROL-3-PHOSPHATE ACYLTRANSFERASE-RELATED"/>
    <property type="match status" value="1"/>
</dbReference>
<name>A0A6J6SBN1_9ZZZZ</name>
<evidence type="ECO:0000313" key="5">
    <source>
        <dbReference type="EMBL" id="CAB4919885.1"/>
    </source>
</evidence>
<feature type="domain" description="Phospholipid/glycerol acyltransferase" evidence="2">
    <location>
        <begin position="132"/>
        <end position="279"/>
    </location>
</feature>
<keyword evidence="1" id="KW-0812">Transmembrane</keyword>
<dbReference type="PANTHER" id="PTHR10983:SF24">
    <property type="entry name" value="1-ACYLGLYCEROL-3-PHOSPHATE O-ACYLTRANSFERASE 3, ISOFORM E-RELATED"/>
    <property type="match status" value="1"/>
</dbReference>
<dbReference type="SMART" id="SM00563">
    <property type="entry name" value="PlsC"/>
    <property type="match status" value="1"/>
</dbReference>
<keyword evidence="1" id="KW-1133">Transmembrane helix</keyword>
<gene>
    <name evidence="3" type="ORF">UFOPK2754_00546</name>
    <name evidence="4" type="ORF">UFOPK3139_02782</name>
    <name evidence="5" type="ORF">UFOPK3543_02019</name>
</gene>
<sequence length="340" mass="37527">MSTATIGGSVLRRRSISVSAVVMALVVSVMFAPLLFPAAAVVDVVTRRKGWPHVRLLTMVIGALAVELVGIIGAGALWVLFGGGRYFHTRLAQRAHFALQKWWTGTLLTAAEHTVGLRIQVEDPSPAARGNAIVIGRHTSIGDAVIPAVLLSNLLDLHPRYVIKRTLMWVPFIDILGHRLPHHFVERDTDDNTREITALRAIATGLDDHTSVVIFPEGTFFTPARRLRSIERVRSGSRPDLAARAEVLQHVLPPRPAGTLALLDGAPHADVVVLGHLGFEQCNSLKAIHRSVPFRRPICVWMWRIPRDEVPAGREQRVDWLYGQWLKLDRSIAARLGNIG</sequence>
<dbReference type="EMBL" id="CAFABA010000163">
    <property type="protein sequence ID" value="CAB4836296.1"/>
    <property type="molecule type" value="Genomic_DNA"/>
</dbReference>
<dbReference type="InterPro" id="IPR002123">
    <property type="entry name" value="Plipid/glycerol_acylTrfase"/>
</dbReference>
<evidence type="ECO:0000313" key="3">
    <source>
        <dbReference type="EMBL" id="CAB4732098.1"/>
    </source>
</evidence>
<proteinExistence type="predicted"/>
<keyword evidence="1" id="KW-0472">Membrane</keyword>
<protein>
    <submittedName>
        <fullName evidence="3">Unannotated protein</fullName>
    </submittedName>
</protein>
<organism evidence="3">
    <name type="scientific">freshwater metagenome</name>
    <dbReference type="NCBI Taxonomy" id="449393"/>
    <lineage>
        <taxon>unclassified sequences</taxon>
        <taxon>metagenomes</taxon>
        <taxon>ecological metagenomes</taxon>
    </lineage>
</organism>
<feature type="transmembrane region" description="Helical" evidence="1">
    <location>
        <begin position="56"/>
        <end position="81"/>
    </location>
</feature>
<dbReference type="GO" id="GO:0012505">
    <property type="term" value="C:endomembrane system"/>
    <property type="evidence" value="ECO:0007669"/>
    <property type="project" value="TreeGrafter"/>
</dbReference>
<dbReference type="EMBL" id="CAEZYR010000013">
    <property type="protein sequence ID" value="CAB4732098.1"/>
    <property type="molecule type" value="Genomic_DNA"/>
</dbReference>
<dbReference type="GO" id="GO:0003841">
    <property type="term" value="F:1-acylglycerol-3-phosphate O-acyltransferase activity"/>
    <property type="evidence" value="ECO:0007669"/>
    <property type="project" value="TreeGrafter"/>
</dbReference>
<dbReference type="Pfam" id="PF01553">
    <property type="entry name" value="Acyltransferase"/>
    <property type="match status" value="1"/>
</dbReference>
<reference evidence="3" key="1">
    <citation type="submission" date="2020-05" db="EMBL/GenBank/DDBJ databases">
        <authorList>
            <person name="Chiriac C."/>
            <person name="Salcher M."/>
            <person name="Ghai R."/>
            <person name="Kavagutti S V."/>
        </authorList>
    </citation>
    <scope>NUCLEOTIDE SEQUENCE</scope>
</reference>
<dbReference type="EMBL" id="CAFBMH010000085">
    <property type="protein sequence ID" value="CAB4919885.1"/>
    <property type="molecule type" value="Genomic_DNA"/>
</dbReference>